<dbReference type="RefSeq" id="WP_156996399.1">
    <property type="nucleotide sequence ID" value="NZ_AVPL01000002.1"/>
</dbReference>
<dbReference type="STRING" id="1385519.N801_11230"/>
<dbReference type="Proteomes" id="UP000030013">
    <property type="component" value="Unassembled WGS sequence"/>
</dbReference>
<evidence type="ECO:0000313" key="1">
    <source>
        <dbReference type="EMBL" id="KGN42883.1"/>
    </source>
</evidence>
<protein>
    <submittedName>
        <fullName evidence="1">Uncharacterized protein</fullName>
    </submittedName>
</protein>
<dbReference type="eggNOG" id="ENOG50325KX">
    <property type="taxonomic scope" value="Bacteria"/>
</dbReference>
<proteinExistence type="predicted"/>
<comment type="caution">
    <text evidence="1">The sequence shown here is derived from an EMBL/GenBank/DDBJ whole genome shotgun (WGS) entry which is preliminary data.</text>
</comment>
<dbReference type="AlphaFoldDB" id="A0A0A0K0C2"/>
<accession>A0A0A0K0C2</accession>
<gene>
    <name evidence="1" type="ORF">N801_11230</name>
</gene>
<sequence>MTSSVAAIAATLGGALLALVAVIGGVSAIAPTANSPAKSEQVVLYDAP</sequence>
<dbReference type="EMBL" id="AVPL01000002">
    <property type="protein sequence ID" value="KGN42883.1"/>
    <property type="molecule type" value="Genomic_DNA"/>
</dbReference>
<reference evidence="1 2" key="1">
    <citation type="submission" date="2013-08" db="EMBL/GenBank/DDBJ databases">
        <title>The genome sequence of Knoellia aerolata.</title>
        <authorList>
            <person name="Zhu W."/>
            <person name="Wang G."/>
        </authorList>
    </citation>
    <scope>NUCLEOTIDE SEQUENCE [LARGE SCALE GENOMIC DNA]</scope>
    <source>
        <strain evidence="1 2">DSM 18566</strain>
    </source>
</reference>
<keyword evidence="2" id="KW-1185">Reference proteome</keyword>
<name>A0A0A0K0C2_9MICO</name>
<evidence type="ECO:0000313" key="2">
    <source>
        <dbReference type="Proteomes" id="UP000030013"/>
    </source>
</evidence>
<organism evidence="1 2">
    <name type="scientific">Knoellia aerolata DSM 18566</name>
    <dbReference type="NCBI Taxonomy" id="1385519"/>
    <lineage>
        <taxon>Bacteria</taxon>
        <taxon>Bacillati</taxon>
        <taxon>Actinomycetota</taxon>
        <taxon>Actinomycetes</taxon>
        <taxon>Micrococcales</taxon>
        <taxon>Intrasporangiaceae</taxon>
        <taxon>Knoellia</taxon>
    </lineage>
</organism>